<dbReference type="FunFam" id="1.20.930.10:FF:000001">
    <property type="entry name" value="IWS1, SUPT6H interacting protein"/>
    <property type="match status" value="1"/>
</dbReference>
<feature type="transmembrane region" description="Helical" evidence="15">
    <location>
        <begin position="752"/>
        <end position="773"/>
    </location>
</feature>
<feature type="transmembrane region" description="Helical" evidence="15">
    <location>
        <begin position="1021"/>
        <end position="1042"/>
    </location>
</feature>
<evidence type="ECO:0000256" key="2">
    <source>
        <dbReference type="ARBA" id="ARBA00022448"/>
    </source>
</evidence>
<keyword evidence="2" id="KW-0813">Transport</keyword>
<dbReference type="Pfam" id="PF00083">
    <property type="entry name" value="Sugar_tr"/>
    <property type="match status" value="1"/>
</dbReference>
<dbReference type="InterPro" id="IPR005828">
    <property type="entry name" value="MFS_sugar_transport-like"/>
</dbReference>
<feature type="transmembrane region" description="Helical" evidence="15">
    <location>
        <begin position="665"/>
        <end position="684"/>
    </location>
</feature>
<evidence type="ECO:0000256" key="1">
    <source>
        <dbReference type="ARBA" id="ARBA00004141"/>
    </source>
</evidence>
<dbReference type="PROSITE" id="PS50850">
    <property type="entry name" value="MFS"/>
    <property type="match status" value="1"/>
</dbReference>
<dbReference type="PROSITE" id="PS00216">
    <property type="entry name" value="SUGAR_TRANSPORT_1"/>
    <property type="match status" value="1"/>
</dbReference>
<keyword evidence="10" id="KW-0508">mRNA splicing</keyword>
<proteinExistence type="inferred from homology"/>
<evidence type="ECO:0000256" key="10">
    <source>
        <dbReference type="ARBA" id="ARBA00023187"/>
    </source>
</evidence>
<keyword evidence="7" id="KW-0805">Transcription regulation</keyword>
<dbReference type="AlphaFoldDB" id="A0A914GU03"/>
<comment type="subcellular location">
    <subcellularLocation>
        <location evidence="1">Membrane</location>
        <topology evidence="1">Multi-pass membrane protein</topology>
    </subcellularLocation>
    <subcellularLocation>
        <location evidence="13">Nucleus</location>
    </subcellularLocation>
</comment>
<dbReference type="InterPro" id="IPR017923">
    <property type="entry name" value="TFIIS_N"/>
</dbReference>
<feature type="domain" description="TFIIS N-terminal" evidence="17">
    <location>
        <begin position="305"/>
        <end position="383"/>
    </location>
</feature>
<dbReference type="Gene3D" id="1.20.930.10">
    <property type="entry name" value="Conserved domain common to transcription factors TFIIS, elongin A, CRSP70"/>
    <property type="match status" value="1"/>
</dbReference>
<feature type="compositionally biased region" description="Acidic residues" evidence="14">
    <location>
        <begin position="176"/>
        <end position="185"/>
    </location>
</feature>
<feature type="region of interest" description="Disordered" evidence="14">
    <location>
        <begin position="424"/>
        <end position="450"/>
    </location>
</feature>
<comment type="similarity">
    <text evidence="12">Belongs to the IWS1 family.</text>
</comment>
<evidence type="ECO:0000259" key="17">
    <source>
        <dbReference type="PROSITE" id="PS51319"/>
    </source>
</evidence>
<keyword evidence="5" id="KW-0509">mRNA transport</keyword>
<feature type="transmembrane region" description="Helical" evidence="15">
    <location>
        <begin position="901"/>
        <end position="921"/>
    </location>
</feature>
<dbReference type="InterPro" id="IPR051037">
    <property type="entry name" value="RNAPII_TF_IWS1"/>
</dbReference>
<evidence type="ECO:0000313" key="19">
    <source>
        <dbReference type="WBParaSite" id="Gr19_v10_g10395.t1"/>
    </source>
</evidence>
<evidence type="ECO:0000256" key="7">
    <source>
        <dbReference type="ARBA" id="ARBA00023015"/>
    </source>
</evidence>
<feature type="transmembrane region" description="Helical" evidence="15">
    <location>
        <begin position="725"/>
        <end position="746"/>
    </location>
</feature>
<reference evidence="19" key="1">
    <citation type="submission" date="2022-11" db="UniProtKB">
        <authorList>
            <consortium name="WormBaseParasite"/>
        </authorList>
    </citation>
    <scope>IDENTIFICATION</scope>
</reference>
<dbReference type="WBParaSite" id="Gr19_v10_g10395.t1">
    <property type="protein sequence ID" value="Gr19_v10_g10395.t1"/>
    <property type="gene ID" value="Gr19_v10_g10395"/>
</dbReference>
<protein>
    <submittedName>
        <fullName evidence="19">TFIIS N-terminal domain-containing protein</fullName>
    </submittedName>
</protein>
<feature type="region of interest" description="Disordered" evidence="14">
    <location>
        <begin position="1"/>
        <end position="200"/>
    </location>
</feature>
<feature type="compositionally biased region" description="Basic and acidic residues" evidence="14">
    <location>
        <begin position="524"/>
        <end position="534"/>
    </location>
</feature>
<feature type="compositionally biased region" description="Basic and acidic residues" evidence="14">
    <location>
        <begin position="25"/>
        <end position="82"/>
    </location>
</feature>
<dbReference type="Gene3D" id="1.20.1250.20">
    <property type="entry name" value="MFS general substrate transporter like domains"/>
    <property type="match status" value="1"/>
</dbReference>
<keyword evidence="3" id="KW-0507">mRNA processing</keyword>
<dbReference type="SUPFAM" id="SSF103473">
    <property type="entry name" value="MFS general substrate transporter"/>
    <property type="match status" value="1"/>
</dbReference>
<evidence type="ECO:0000256" key="8">
    <source>
        <dbReference type="ARBA" id="ARBA00023136"/>
    </source>
</evidence>
<dbReference type="GO" id="GO:0008380">
    <property type="term" value="P:RNA splicing"/>
    <property type="evidence" value="ECO:0007669"/>
    <property type="project" value="UniProtKB-KW"/>
</dbReference>
<keyword evidence="11 13" id="KW-0539">Nucleus</keyword>
<dbReference type="PANTHER" id="PTHR46010:SF1">
    <property type="entry name" value="PROTEIN IWS1 HOMOLOG"/>
    <property type="match status" value="1"/>
</dbReference>
<keyword evidence="8 15" id="KW-0472">Membrane</keyword>
<feature type="compositionally biased region" description="Basic and acidic residues" evidence="14">
    <location>
        <begin position="1"/>
        <end position="15"/>
    </location>
</feature>
<evidence type="ECO:0000256" key="6">
    <source>
        <dbReference type="ARBA" id="ARBA00022989"/>
    </source>
</evidence>
<dbReference type="GO" id="GO:0016973">
    <property type="term" value="P:poly(A)+ mRNA export from nucleus"/>
    <property type="evidence" value="ECO:0007669"/>
    <property type="project" value="TreeGrafter"/>
</dbReference>
<keyword evidence="6 15" id="KW-1133">Transmembrane helix</keyword>
<dbReference type="PROSITE" id="PS51319">
    <property type="entry name" value="TFIIS_N"/>
    <property type="match status" value="1"/>
</dbReference>
<dbReference type="PANTHER" id="PTHR46010">
    <property type="entry name" value="PROTEIN IWS1 HOMOLOG"/>
    <property type="match status" value="1"/>
</dbReference>
<feature type="compositionally biased region" description="Basic and acidic residues" evidence="14">
    <location>
        <begin position="429"/>
        <end position="439"/>
    </location>
</feature>
<dbReference type="GO" id="GO:0022857">
    <property type="term" value="F:transmembrane transporter activity"/>
    <property type="evidence" value="ECO:0007669"/>
    <property type="project" value="InterPro"/>
</dbReference>
<dbReference type="Proteomes" id="UP000887572">
    <property type="component" value="Unplaced"/>
</dbReference>
<evidence type="ECO:0000313" key="18">
    <source>
        <dbReference type="Proteomes" id="UP000887572"/>
    </source>
</evidence>
<dbReference type="Pfam" id="PF08711">
    <property type="entry name" value="Med26"/>
    <property type="match status" value="1"/>
</dbReference>
<dbReference type="GO" id="GO:0005634">
    <property type="term" value="C:nucleus"/>
    <property type="evidence" value="ECO:0007669"/>
    <property type="project" value="UniProtKB-SubCell"/>
</dbReference>
<evidence type="ECO:0000259" key="16">
    <source>
        <dbReference type="PROSITE" id="PS50850"/>
    </source>
</evidence>
<evidence type="ECO:0000256" key="5">
    <source>
        <dbReference type="ARBA" id="ARBA00022816"/>
    </source>
</evidence>
<organism evidence="18 19">
    <name type="scientific">Globodera rostochiensis</name>
    <name type="common">Golden nematode worm</name>
    <name type="synonym">Heterodera rostochiensis</name>
    <dbReference type="NCBI Taxonomy" id="31243"/>
    <lineage>
        <taxon>Eukaryota</taxon>
        <taxon>Metazoa</taxon>
        <taxon>Ecdysozoa</taxon>
        <taxon>Nematoda</taxon>
        <taxon>Chromadorea</taxon>
        <taxon>Rhabditida</taxon>
        <taxon>Tylenchina</taxon>
        <taxon>Tylenchomorpha</taxon>
        <taxon>Tylenchoidea</taxon>
        <taxon>Heteroderidae</taxon>
        <taxon>Heteroderinae</taxon>
        <taxon>Globodera</taxon>
    </lineage>
</organism>
<dbReference type="InterPro" id="IPR005829">
    <property type="entry name" value="Sugar_transporter_CS"/>
</dbReference>
<dbReference type="InterPro" id="IPR035441">
    <property type="entry name" value="TFIIS/LEDGF_dom_sf"/>
</dbReference>
<evidence type="ECO:0000256" key="14">
    <source>
        <dbReference type="SAM" id="MobiDB-lite"/>
    </source>
</evidence>
<dbReference type="InterPro" id="IPR036259">
    <property type="entry name" value="MFS_trans_sf"/>
</dbReference>
<sequence length="1142" mass="129421">MSHEGGEERRVKEEVVQESSVKVGEVAHEGGEERRVKEEVVQEMSHEGGEERRVKEEIVQEMSHESGEERVEEEMSHEGGEERVEEEVVQEMSHENGEDRVEEEVVQEMSHEGGEERVEEEVVQEMSHENGEERVEEEEAQEMSHEGGEERVEEEEAQESSVKEGEVSQLMQNIFGDDEMSEDEEEKNKESGDEDEPKLIRVEHAEEDVEQDSLGRRWDFDVMLAKKKHDRRHRRRKDGSIDLMADADDQIRALVGAMNEAANEDRVSNMDRRPAVKKRKMLQVVKNALLKTDLFEAMLDNGMISALSEWLAPLPDKSLPALEIRCTLLKILENWPNLEQSILKQSGLGRAVMYLFKHPKETKENKLVAAKLIREWSRPIFQLDSDFRSLSKEERVQRDFSQMPLAKKRRLSMDNDESIFAAAHKQPKQQKEAEVEATRPGETGFVPRARVPRPSTCDYVIRPKPEIEGQFRGETKNKQTSRFSKVQREMRSQKTTKRAFHLSLVDLSHSLCFVHHRTRMSKDRSAVDGERVETSDGTTNDEPPIVRVGMAEEIYAGILSDGSDFGLYQCLLFLFTQFGYLAVAPSMLSTTFFEPSPSFCATLRYANGTLPSPSSTDEFHSLLMEWDEHCHFSPRTVWMSSAVMVGAVIGAFVAGFVADRFGRKPVVVGSMALVSVGNSLMALWGSFSPFLALSLYALLGLACGAYMVTNMVLLIEILRCSSTRLLAVSLNGWPLGMIGTALLAFGLRHWRYYHLAVSITALVLFIIIHYLAFESIPWLMQSGNHRRAHLVRQNLFKVNSFLAKDKTVAMLEVNDATRSSSPLSSLPEFGDALLEEVGLEMLEEDTQTAATQLQRVYTYLDLFRQRSVCVRMLTLLFCFGASSVTSFGLYFSADVLPGSRYVNIAMMGVGKLILGFLPFILSNRIGRRPILLISVGLACLACWLLVVGWLFFSLSKHWVTAALGLFITAAIDPNWKIIHLLSMELFPTPVRNMSRALCNVVARLGSLSVPWVQFLRSHNGVLPFWLFGFLLTVQWLISFAFLPETVGQPLPEQMPSEDRRRHQNDGIEQRKCLTISAEKRSKKSLRKRTLSQQSHNSICSRALRKSKTQKYLKTASSRLAVLLSKGFILSRRTFPSCSSRFE</sequence>
<feature type="transmembrane region" description="Helical" evidence="15">
    <location>
        <begin position="930"/>
        <end position="952"/>
    </location>
</feature>
<feature type="compositionally biased region" description="Basic and acidic residues" evidence="14">
    <location>
        <begin position="186"/>
        <end position="200"/>
    </location>
</feature>
<feature type="region of interest" description="Disordered" evidence="14">
    <location>
        <begin position="524"/>
        <end position="544"/>
    </location>
</feature>
<dbReference type="GO" id="GO:0016020">
    <property type="term" value="C:membrane"/>
    <property type="evidence" value="ECO:0007669"/>
    <property type="project" value="UniProtKB-SubCell"/>
</dbReference>
<feature type="transmembrane region" description="Helical" evidence="15">
    <location>
        <begin position="690"/>
        <end position="713"/>
    </location>
</feature>
<feature type="transmembrane region" description="Helical" evidence="15">
    <location>
        <begin position="868"/>
        <end position="889"/>
    </location>
</feature>
<feature type="transmembrane region" description="Helical" evidence="15">
    <location>
        <begin position="637"/>
        <end position="658"/>
    </location>
</feature>
<dbReference type="InterPro" id="IPR020846">
    <property type="entry name" value="MFS_dom"/>
</dbReference>
<evidence type="ECO:0000256" key="13">
    <source>
        <dbReference type="PROSITE-ProRule" id="PRU00649"/>
    </source>
</evidence>
<evidence type="ECO:0000256" key="3">
    <source>
        <dbReference type="ARBA" id="ARBA00022664"/>
    </source>
</evidence>
<name>A0A914GU03_GLORO</name>
<evidence type="ECO:0000256" key="4">
    <source>
        <dbReference type="ARBA" id="ARBA00022692"/>
    </source>
</evidence>
<dbReference type="GO" id="GO:0006397">
    <property type="term" value="P:mRNA processing"/>
    <property type="evidence" value="ECO:0007669"/>
    <property type="project" value="UniProtKB-KW"/>
</dbReference>
<accession>A0A914GU03</accession>
<keyword evidence="9" id="KW-0804">Transcription</keyword>
<keyword evidence="18" id="KW-1185">Reference proteome</keyword>
<evidence type="ECO:0000256" key="11">
    <source>
        <dbReference type="ARBA" id="ARBA00023242"/>
    </source>
</evidence>
<evidence type="ECO:0000256" key="9">
    <source>
        <dbReference type="ARBA" id="ARBA00023163"/>
    </source>
</evidence>
<feature type="domain" description="Major facilitator superfamily (MFS) profile" evidence="16">
    <location>
        <begin position="572"/>
        <end position="1046"/>
    </location>
</feature>
<keyword evidence="4 15" id="KW-0812">Transmembrane</keyword>
<evidence type="ECO:0000256" key="12">
    <source>
        <dbReference type="ARBA" id="ARBA00037992"/>
    </source>
</evidence>
<evidence type="ECO:0000256" key="15">
    <source>
        <dbReference type="SAM" id="Phobius"/>
    </source>
</evidence>